<name>A0A1G1T4F8_9BACT</name>
<keyword evidence="2" id="KW-1185">Reference proteome</keyword>
<evidence type="ECO:0000313" key="2">
    <source>
        <dbReference type="Proteomes" id="UP000177791"/>
    </source>
</evidence>
<evidence type="ECO:0000313" key="1">
    <source>
        <dbReference type="EMBL" id="OGX85760.1"/>
    </source>
</evidence>
<dbReference type="AlphaFoldDB" id="A0A1G1T4F8"/>
<gene>
    <name evidence="1" type="ORF">BEN48_14260</name>
</gene>
<proteinExistence type="predicted"/>
<comment type="caution">
    <text evidence="1">The sequence shown here is derived from an EMBL/GenBank/DDBJ whole genome shotgun (WGS) entry which is preliminary data.</text>
</comment>
<dbReference type="EMBL" id="MDZC01000056">
    <property type="protein sequence ID" value="OGX85760.1"/>
    <property type="molecule type" value="Genomic_DNA"/>
</dbReference>
<sequence length="243" mass="26919">MLILALLSGQLARAQDYRTPPGGGGPTKVQPVDMSKYFKQPNAPAPSPPKNGTEALGSRAELYLFPRWTQGVLRPYTGAPRREWLKYNAVDHQLIYRTLVGATEVVKVVDTDLLREFSVGDSLLGQRLTFRRYLGARMAKPALRKAFFEVHYDAGKTALLCQRTHVVRAGEVSHGLPGTRDVLTYFLKTTDNQLTPVKLSPAPFLAALGPAHADALAAYARAQQLDLRRETDAVRLLVYYDSL</sequence>
<organism evidence="1 2">
    <name type="scientific">Hymenobacter glacialis</name>
    <dbReference type="NCBI Taxonomy" id="1908236"/>
    <lineage>
        <taxon>Bacteria</taxon>
        <taxon>Pseudomonadati</taxon>
        <taxon>Bacteroidota</taxon>
        <taxon>Cytophagia</taxon>
        <taxon>Cytophagales</taxon>
        <taxon>Hymenobacteraceae</taxon>
        <taxon>Hymenobacter</taxon>
    </lineage>
</organism>
<protein>
    <submittedName>
        <fullName evidence="1">Uncharacterized protein</fullName>
    </submittedName>
</protein>
<dbReference type="Proteomes" id="UP000177791">
    <property type="component" value="Unassembled WGS sequence"/>
</dbReference>
<reference evidence="1 2" key="1">
    <citation type="submission" date="2016-08" db="EMBL/GenBank/DDBJ databases">
        <title>Hymenobacter coccineus sp. nov., Hymenobacter lapidarius sp. nov. and Hymenobacter glacialis sp. nov., isolated from Antarctic soil.</title>
        <authorList>
            <person name="Sedlacek I."/>
            <person name="Kralova S."/>
            <person name="Kyrova K."/>
            <person name="Maslanova I."/>
            <person name="Stankova E."/>
            <person name="Vrbovska V."/>
            <person name="Nemec M."/>
            <person name="Bartak M."/>
            <person name="Svec P."/>
            <person name="Busse H.-J."/>
            <person name="Pantucek R."/>
        </authorList>
    </citation>
    <scope>NUCLEOTIDE SEQUENCE [LARGE SCALE GENOMIC DNA]</scope>
    <source>
        <strain evidence="1 2">CCM 8648</strain>
    </source>
</reference>
<accession>A0A1G1T4F8</accession>